<evidence type="ECO:0000256" key="5">
    <source>
        <dbReference type="PROSITE-ProRule" id="PRU01248"/>
    </source>
</evidence>
<evidence type="ECO:0000256" key="4">
    <source>
        <dbReference type="ARBA" id="ARBA00023172"/>
    </source>
</evidence>
<dbReference type="InterPro" id="IPR002104">
    <property type="entry name" value="Integrase_catalytic"/>
</dbReference>
<evidence type="ECO:0000256" key="3">
    <source>
        <dbReference type="ARBA" id="ARBA00023125"/>
    </source>
</evidence>
<dbReference type="RefSeq" id="WP_390305725.1">
    <property type="nucleotide sequence ID" value="NZ_JBHRRZ010000015.1"/>
</dbReference>
<dbReference type="PANTHER" id="PTHR30629:SF2">
    <property type="entry name" value="PROPHAGE INTEGRASE INTS-RELATED"/>
    <property type="match status" value="1"/>
</dbReference>
<dbReference type="InterPro" id="IPR050808">
    <property type="entry name" value="Phage_Integrase"/>
</dbReference>
<dbReference type="Pfam" id="PF00589">
    <property type="entry name" value="Phage_integrase"/>
    <property type="match status" value="1"/>
</dbReference>
<feature type="domain" description="Tyr recombinase" evidence="6">
    <location>
        <begin position="176"/>
        <end position="384"/>
    </location>
</feature>
<keyword evidence="4" id="KW-0233">DNA recombination</keyword>
<dbReference type="PROSITE" id="PS51900">
    <property type="entry name" value="CB"/>
    <property type="match status" value="1"/>
</dbReference>
<reference evidence="9" key="1">
    <citation type="journal article" date="2019" name="Int. J. Syst. Evol. Microbiol.">
        <title>The Global Catalogue of Microorganisms (GCM) 10K type strain sequencing project: providing services to taxonomists for standard genome sequencing and annotation.</title>
        <authorList>
            <consortium name="The Broad Institute Genomics Platform"/>
            <consortium name="The Broad Institute Genome Sequencing Center for Infectious Disease"/>
            <person name="Wu L."/>
            <person name="Ma J."/>
        </authorList>
    </citation>
    <scope>NUCLEOTIDE SEQUENCE [LARGE SCALE GENOMIC DNA]</scope>
    <source>
        <strain evidence="9">KCTC 13193</strain>
    </source>
</reference>
<dbReference type="InterPro" id="IPR044068">
    <property type="entry name" value="CB"/>
</dbReference>
<organism evidence="8 9">
    <name type="scientific">Virgibacillus sediminis</name>
    <dbReference type="NCBI Taxonomy" id="202260"/>
    <lineage>
        <taxon>Bacteria</taxon>
        <taxon>Bacillati</taxon>
        <taxon>Bacillota</taxon>
        <taxon>Bacilli</taxon>
        <taxon>Bacillales</taxon>
        <taxon>Bacillaceae</taxon>
        <taxon>Virgibacillus</taxon>
    </lineage>
</organism>
<comment type="caution">
    <text evidence="8">The sequence shown here is derived from an EMBL/GenBank/DDBJ whole genome shotgun (WGS) entry which is preliminary data.</text>
</comment>
<dbReference type="Gene3D" id="1.10.443.10">
    <property type="entry name" value="Intergrase catalytic core"/>
    <property type="match status" value="1"/>
</dbReference>
<dbReference type="InterPro" id="IPR004107">
    <property type="entry name" value="Integrase_SAM-like_N"/>
</dbReference>
<evidence type="ECO:0000313" key="8">
    <source>
        <dbReference type="EMBL" id="MFC2948580.1"/>
    </source>
</evidence>
<dbReference type="InterPro" id="IPR010998">
    <property type="entry name" value="Integrase_recombinase_N"/>
</dbReference>
<keyword evidence="9" id="KW-1185">Reference proteome</keyword>
<evidence type="ECO:0000256" key="1">
    <source>
        <dbReference type="ARBA" id="ARBA00008857"/>
    </source>
</evidence>
<dbReference type="SUPFAM" id="SSF56349">
    <property type="entry name" value="DNA breaking-rejoining enzymes"/>
    <property type="match status" value="1"/>
</dbReference>
<evidence type="ECO:0000313" key="9">
    <source>
        <dbReference type="Proteomes" id="UP001595387"/>
    </source>
</evidence>
<evidence type="ECO:0000259" key="7">
    <source>
        <dbReference type="PROSITE" id="PS51900"/>
    </source>
</evidence>
<dbReference type="PANTHER" id="PTHR30629">
    <property type="entry name" value="PROPHAGE INTEGRASE"/>
    <property type="match status" value="1"/>
</dbReference>
<dbReference type="Gene3D" id="1.10.150.130">
    <property type="match status" value="1"/>
</dbReference>
<evidence type="ECO:0000259" key="6">
    <source>
        <dbReference type="PROSITE" id="PS51898"/>
    </source>
</evidence>
<name>A0ABV7A6D8_9BACI</name>
<comment type="similarity">
    <text evidence="1">Belongs to the 'phage' integrase family.</text>
</comment>
<evidence type="ECO:0000256" key="2">
    <source>
        <dbReference type="ARBA" id="ARBA00022908"/>
    </source>
</evidence>
<dbReference type="Pfam" id="PF14659">
    <property type="entry name" value="Phage_int_SAM_3"/>
    <property type="match status" value="1"/>
</dbReference>
<dbReference type="EMBL" id="JBHRRZ010000015">
    <property type="protein sequence ID" value="MFC2948580.1"/>
    <property type="molecule type" value="Genomic_DNA"/>
</dbReference>
<accession>A0ABV7A6D8</accession>
<dbReference type="InterPro" id="IPR011010">
    <property type="entry name" value="DNA_brk_join_enz"/>
</dbReference>
<feature type="domain" description="Core-binding (CB)" evidence="7">
    <location>
        <begin position="63"/>
        <end position="155"/>
    </location>
</feature>
<gene>
    <name evidence="8" type="primary">xerC</name>
    <name evidence="8" type="ORF">ACFODW_09530</name>
</gene>
<protein>
    <submittedName>
        <fullName evidence="8">Tyrosine recombinase XerC</fullName>
    </submittedName>
</protein>
<dbReference type="PROSITE" id="PS51898">
    <property type="entry name" value="TYR_RECOMBINASE"/>
    <property type="match status" value="1"/>
</dbReference>
<keyword evidence="2" id="KW-0229">DNA integration</keyword>
<proteinExistence type="inferred from homology"/>
<dbReference type="Proteomes" id="UP001595387">
    <property type="component" value="Unassembled WGS sequence"/>
</dbReference>
<dbReference type="InterPro" id="IPR013762">
    <property type="entry name" value="Integrase-like_cat_sf"/>
</dbReference>
<sequence length="393" mass="45457">MSHVERRGKNSFRLVVTIGYNEKGTPIRERKTVKAKNQTEAKKMLTMFESEILTGKYIKTENITLQRLYKEWLENVTEDDLAPRTKQEYINILNKRILPLYGHMKLEHIKPIHVLNFVNSLKKDGARLDGKKGPLSSSSINNCYKAFNSILSFAKTMKWISDNPAEDIAIPTVRHEETEIYSVKELLTFVEHLQTLPFRWQVIVALALSSSARQGEIAALEEKHVDFDRGGIHINQALTVKKEIGVTLKETKNKRKRFVSLPEELMVLLKKIIHIRKQEDFKAGEYREWPGHLFLFTNEFGKPIRPDSISQWWGRFMDSGEFKELGLKRIRFHDLRHTSLTYLSSKGLRSKAVQNRAGHSRITTTFDIYGHGIDDDDQLAAAYIGEMFKKEAK</sequence>
<keyword evidence="3 5" id="KW-0238">DNA-binding</keyword>
<dbReference type="CDD" id="cd01189">
    <property type="entry name" value="INT_ICEBs1_C_like"/>
    <property type="match status" value="1"/>
</dbReference>